<dbReference type="EMBL" id="VUJU01011451">
    <property type="protein sequence ID" value="KAF0710993.1"/>
    <property type="molecule type" value="Genomic_DNA"/>
</dbReference>
<organism evidence="1 2">
    <name type="scientific">Aphis craccivora</name>
    <name type="common">Cowpea aphid</name>
    <dbReference type="NCBI Taxonomy" id="307492"/>
    <lineage>
        <taxon>Eukaryota</taxon>
        <taxon>Metazoa</taxon>
        <taxon>Ecdysozoa</taxon>
        <taxon>Arthropoda</taxon>
        <taxon>Hexapoda</taxon>
        <taxon>Insecta</taxon>
        <taxon>Pterygota</taxon>
        <taxon>Neoptera</taxon>
        <taxon>Paraneoptera</taxon>
        <taxon>Hemiptera</taxon>
        <taxon>Sternorrhyncha</taxon>
        <taxon>Aphidomorpha</taxon>
        <taxon>Aphidoidea</taxon>
        <taxon>Aphididae</taxon>
        <taxon>Aphidini</taxon>
        <taxon>Aphis</taxon>
        <taxon>Aphis</taxon>
    </lineage>
</organism>
<accession>A0A6G0VV93</accession>
<evidence type="ECO:0000313" key="1">
    <source>
        <dbReference type="EMBL" id="KAF0710993.1"/>
    </source>
</evidence>
<feature type="non-terminal residue" evidence="1">
    <location>
        <position position="299"/>
    </location>
</feature>
<dbReference type="Proteomes" id="UP000478052">
    <property type="component" value="Unassembled WGS sequence"/>
</dbReference>
<reference evidence="1 2" key="1">
    <citation type="submission" date="2019-08" db="EMBL/GenBank/DDBJ databases">
        <title>Whole genome of Aphis craccivora.</title>
        <authorList>
            <person name="Voronova N.V."/>
            <person name="Shulinski R.S."/>
            <person name="Bandarenka Y.V."/>
            <person name="Zhorov D.G."/>
            <person name="Warner D."/>
        </authorList>
    </citation>
    <scope>NUCLEOTIDE SEQUENCE [LARGE SCALE GENOMIC DNA]</scope>
    <source>
        <strain evidence="1">180601</strain>
        <tissue evidence="1">Whole Body</tissue>
    </source>
</reference>
<sequence>EMKTMKIALHKDIVNSKKYIEDLQSWHYEIQEHISKKKNEFVFQENSIENLQKELYIVNNCINSQKITQTDKKIIEEDMLNLRQDIQFEENCLEEYKNMVYSENVKAIDVRLKLDTLFVQYHKLCAENIVVLPELENAITDKNVLVMHIRESLKKIDELLKCLKDKNVKKLKEVEQKFASMKIEVDSAQLENSKLKTLAEKLDFERDVNKKRLLEITDHQFKEKEGLVNKLNEIKAEIKNNNFSNTENSKLIKIKTEEKINLYQQINEMENEKEYISTRAYNSLKKHSELIEETKKKIK</sequence>
<proteinExistence type="predicted"/>
<protein>
    <submittedName>
        <fullName evidence="1">Kinetochore protein NDC80</fullName>
    </submittedName>
</protein>
<keyword evidence="2" id="KW-1185">Reference proteome</keyword>
<feature type="non-terminal residue" evidence="1">
    <location>
        <position position="1"/>
    </location>
</feature>
<comment type="caution">
    <text evidence="1">The sequence shown here is derived from an EMBL/GenBank/DDBJ whole genome shotgun (WGS) entry which is preliminary data.</text>
</comment>
<gene>
    <name evidence="1" type="ORF">FWK35_00033519</name>
</gene>
<evidence type="ECO:0000313" key="2">
    <source>
        <dbReference type="Proteomes" id="UP000478052"/>
    </source>
</evidence>
<name>A0A6G0VV93_APHCR</name>
<dbReference type="AlphaFoldDB" id="A0A6G0VV93"/>
<dbReference type="OrthoDB" id="7459479at2759"/>